<reference evidence="1 2" key="1">
    <citation type="submission" date="2016-01" db="EMBL/GenBank/DDBJ databases">
        <authorList>
            <person name="Brown R."/>
        </authorList>
    </citation>
    <scope>NUCLEOTIDE SEQUENCE [LARGE SCALE GENOMIC DNA]</scope>
    <source>
        <strain evidence="1">Sporomusa sphaeroides DSM 2875</strain>
    </source>
</reference>
<dbReference type="EMBL" id="FCOW01000006">
    <property type="protein sequence ID" value="CVK18897.1"/>
    <property type="molecule type" value="Genomic_DNA"/>
</dbReference>
<accession>A0ABM9W1V4</accession>
<evidence type="ECO:0000313" key="2">
    <source>
        <dbReference type="Proteomes" id="UP000245702"/>
    </source>
</evidence>
<gene>
    <name evidence="1" type="ORF">SSPH_01541</name>
</gene>
<evidence type="ECO:0000313" key="1">
    <source>
        <dbReference type="EMBL" id="CVK18897.1"/>
    </source>
</evidence>
<dbReference type="Proteomes" id="UP000245702">
    <property type="component" value="Unassembled WGS sequence"/>
</dbReference>
<dbReference type="RefSeq" id="WP_158027098.1">
    <property type="nucleotide sequence ID" value="NZ_CP146991.1"/>
</dbReference>
<proteinExistence type="predicted"/>
<name>A0ABM9W1V4_9FIRM</name>
<sequence>MIQTVTAMQPNASPTAAAVDDLLKEGHEGPNRMHVHIMCIRFGPSFL</sequence>
<organism evidence="1 2">
    <name type="scientific">Sporomusa sphaeroides DSM 2875</name>
    <dbReference type="NCBI Taxonomy" id="1337886"/>
    <lineage>
        <taxon>Bacteria</taxon>
        <taxon>Bacillati</taxon>
        <taxon>Bacillota</taxon>
        <taxon>Negativicutes</taxon>
        <taxon>Selenomonadales</taxon>
        <taxon>Sporomusaceae</taxon>
        <taxon>Sporomusa</taxon>
    </lineage>
</organism>
<protein>
    <submittedName>
        <fullName evidence="1">Uncharacterized protein</fullName>
    </submittedName>
</protein>
<keyword evidence="2" id="KW-1185">Reference proteome</keyword>
<comment type="caution">
    <text evidence="1">The sequence shown here is derived from an EMBL/GenBank/DDBJ whole genome shotgun (WGS) entry which is preliminary data.</text>
</comment>